<keyword evidence="1" id="KW-1133">Transmembrane helix</keyword>
<dbReference type="PANTHER" id="PTHR37849:SF1">
    <property type="entry name" value="YALI0E11605P"/>
    <property type="match status" value="1"/>
</dbReference>
<evidence type="ECO:0000313" key="3">
    <source>
        <dbReference type="Proteomes" id="UP000286134"/>
    </source>
</evidence>
<dbReference type="OrthoDB" id="5331396at2759"/>
<name>A0A420HWY1_9PEZI</name>
<keyword evidence="3" id="KW-1185">Reference proteome</keyword>
<gene>
    <name evidence="2" type="ORF">OnM2_037068</name>
</gene>
<comment type="caution">
    <text evidence="2">The sequence shown here is derived from an EMBL/GenBank/DDBJ whole genome shotgun (WGS) entry which is preliminary data.</text>
</comment>
<feature type="transmembrane region" description="Helical" evidence="1">
    <location>
        <begin position="50"/>
        <end position="69"/>
    </location>
</feature>
<sequence length="99" mass="10872">MALNALKPLQATMWRPSGVMKFVKTPSRGLAEINQPLAPSKPVGAFRGGLFGFLLGNFVSSVGLYYYVLEDYKVSNELLTNDINCSVTGTKDLKNEEEI</sequence>
<dbReference type="AlphaFoldDB" id="A0A420HWY1"/>
<evidence type="ECO:0000256" key="1">
    <source>
        <dbReference type="SAM" id="Phobius"/>
    </source>
</evidence>
<proteinExistence type="predicted"/>
<dbReference type="Proteomes" id="UP000286134">
    <property type="component" value="Unassembled WGS sequence"/>
</dbReference>
<accession>A0A420HWY1</accession>
<protein>
    <submittedName>
        <fullName evidence="2">Uncharacterized protein</fullName>
    </submittedName>
</protein>
<evidence type="ECO:0000313" key="2">
    <source>
        <dbReference type="EMBL" id="RKF61951.1"/>
    </source>
</evidence>
<dbReference type="STRING" id="212602.A0A420HWY1"/>
<keyword evidence="1" id="KW-0472">Membrane</keyword>
<keyword evidence="1" id="KW-0812">Transmembrane</keyword>
<organism evidence="2 3">
    <name type="scientific">Erysiphe neolycopersici</name>
    <dbReference type="NCBI Taxonomy" id="212602"/>
    <lineage>
        <taxon>Eukaryota</taxon>
        <taxon>Fungi</taxon>
        <taxon>Dikarya</taxon>
        <taxon>Ascomycota</taxon>
        <taxon>Pezizomycotina</taxon>
        <taxon>Leotiomycetes</taxon>
        <taxon>Erysiphales</taxon>
        <taxon>Erysiphaceae</taxon>
        <taxon>Erysiphe</taxon>
    </lineage>
</organism>
<reference evidence="2 3" key="1">
    <citation type="journal article" date="2018" name="BMC Genomics">
        <title>Comparative genome analyses reveal sequence features reflecting distinct modes of host-adaptation between dicot and monocot powdery mildew.</title>
        <authorList>
            <person name="Wu Y."/>
            <person name="Ma X."/>
            <person name="Pan Z."/>
            <person name="Kale S.D."/>
            <person name="Song Y."/>
            <person name="King H."/>
            <person name="Zhang Q."/>
            <person name="Presley C."/>
            <person name="Deng X."/>
            <person name="Wei C.I."/>
            <person name="Xiao S."/>
        </authorList>
    </citation>
    <scope>NUCLEOTIDE SEQUENCE [LARGE SCALE GENOMIC DNA]</scope>
    <source>
        <strain evidence="2">UMSG2</strain>
    </source>
</reference>
<dbReference type="EMBL" id="MCFK01003738">
    <property type="protein sequence ID" value="RKF61951.1"/>
    <property type="molecule type" value="Genomic_DNA"/>
</dbReference>
<dbReference type="PANTHER" id="PTHR37849">
    <property type="entry name" value="YALI0E11605P"/>
    <property type="match status" value="1"/>
</dbReference>